<evidence type="ECO:0000313" key="5">
    <source>
        <dbReference type="Proteomes" id="UP001201812"/>
    </source>
</evidence>
<dbReference type="Pfam" id="PF25234">
    <property type="entry name" value="Periphilin_C"/>
    <property type="match status" value="1"/>
</dbReference>
<feature type="domain" description="RRM" evidence="3">
    <location>
        <begin position="21"/>
        <end position="98"/>
    </location>
</feature>
<dbReference type="PROSITE" id="PS50102">
    <property type="entry name" value="RRM"/>
    <property type="match status" value="1"/>
</dbReference>
<keyword evidence="1" id="KW-0694">RNA-binding</keyword>
<feature type="compositionally biased region" description="Low complexity" evidence="2">
    <location>
        <begin position="154"/>
        <end position="165"/>
    </location>
</feature>
<evidence type="ECO:0000256" key="2">
    <source>
        <dbReference type="SAM" id="MobiDB-lite"/>
    </source>
</evidence>
<accession>A0AAD4R1Y8</accession>
<dbReference type="InterPro" id="IPR057603">
    <property type="entry name" value="Periphilin-1_C"/>
</dbReference>
<name>A0AAD4R1Y8_9BILA</name>
<dbReference type="PANTHER" id="PTHR15836">
    <property type="entry name" value="PERIPHILIN 1"/>
    <property type="match status" value="1"/>
</dbReference>
<dbReference type="GO" id="GO:0003723">
    <property type="term" value="F:RNA binding"/>
    <property type="evidence" value="ECO:0007669"/>
    <property type="project" value="UniProtKB-UniRule"/>
</dbReference>
<sequence length="503" mass="57410">MYRRQQTEHRINEKDVPESQHALFVRGLPGHITTTAVREFFEEKIGPCSFDFIKTSPDRSKLYIAVRFETKEAAREAFDRYQDREILGYSVELSFFRDIRRYLNHLQKQGRKENHRRNNNDHSRIRRRRSRNSRSTSREKSITQSRSRSRSRSKSGSLTQSRSRSPTPSLAQSSPRSDANNNNDERGGESISAVKKSKKLKKDKKKKKHRTPSPDKSGSDMAMSNDSDGELLPDDGQAVGVSKTPTEEAPSRNGTASDTIASPPQADLEIRSPLFKNTTFTLELDSNVAPQQRTRKTEAIKTVKQNGTQSKPSFVPFGDDDELDPTEIPVKKFKESYVKRELKSPDITPPKAKLHSINSIPKETQLSSQQIMLGGAMTNFKNIQRMILQDVRYKNGDSCEDHVGNYRLSSLTTAKSAELMREERISKLSADLREKVEKKKLQLELSYRHDCQTFGLMTRKLIGKDKSLEDRLRLALLEVMKDLENEAMAALDEYIDQILILSS</sequence>
<dbReference type="GO" id="GO:0097355">
    <property type="term" value="P:protein localization to heterochromatin"/>
    <property type="evidence" value="ECO:0007669"/>
    <property type="project" value="TreeGrafter"/>
</dbReference>
<dbReference type="Pfam" id="PF00076">
    <property type="entry name" value="RRM_1"/>
    <property type="match status" value="1"/>
</dbReference>
<dbReference type="Gene3D" id="3.30.70.330">
    <property type="match status" value="1"/>
</dbReference>
<dbReference type="InterPro" id="IPR012677">
    <property type="entry name" value="Nucleotide-bd_a/b_plait_sf"/>
</dbReference>
<evidence type="ECO:0000259" key="3">
    <source>
        <dbReference type="PROSITE" id="PS50102"/>
    </source>
</evidence>
<proteinExistence type="predicted"/>
<gene>
    <name evidence="4" type="ORF">DdX_07565</name>
</gene>
<dbReference type="SMART" id="SM00360">
    <property type="entry name" value="RRM"/>
    <property type="match status" value="1"/>
</dbReference>
<feature type="region of interest" description="Disordered" evidence="2">
    <location>
        <begin position="301"/>
        <end position="323"/>
    </location>
</feature>
<dbReference type="InterPro" id="IPR028851">
    <property type="entry name" value="Pphln1"/>
</dbReference>
<feature type="compositionally biased region" description="Basic and acidic residues" evidence="2">
    <location>
        <begin position="110"/>
        <end position="123"/>
    </location>
</feature>
<dbReference type="CDD" id="cd00590">
    <property type="entry name" value="RRM_SF"/>
    <property type="match status" value="1"/>
</dbReference>
<dbReference type="PANTHER" id="PTHR15836:SF4">
    <property type="entry name" value="PERIPHILIN-1"/>
    <property type="match status" value="1"/>
</dbReference>
<feature type="compositionally biased region" description="Polar residues" evidence="2">
    <location>
        <begin position="166"/>
        <end position="182"/>
    </location>
</feature>
<evidence type="ECO:0000256" key="1">
    <source>
        <dbReference type="PROSITE-ProRule" id="PRU00176"/>
    </source>
</evidence>
<feature type="compositionally biased region" description="Polar residues" evidence="2">
    <location>
        <begin position="252"/>
        <end position="262"/>
    </location>
</feature>
<dbReference type="SUPFAM" id="SSF54928">
    <property type="entry name" value="RNA-binding domain, RBD"/>
    <property type="match status" value="1"/>
</dbReference>
<dbReference type="GO" id="GO:0045892">
    <property type="term" value="P:negative regulation of DNA-templated transcription"/>
    <property type="evidence" value="ECO:0007669"/>
    <property type="project" value="InterPro"/>
</dbReference>
<dbReference type="GO" id="GO:0045814">
    <property type="term" value="P:negative regulation of gene expression, epigenetic"/>
    <property type="evidence" value="ECO:0007669"/>
    <property type="project" value="TreeGrafter"/>
</dbReference>
<dbReference type="EMBL" id="JAKKPZ010000010">
    <property type="protein sequence ID" value="KAI1716506.1"/>
    <property type="molecule type" value="Genomic_DNA"/>
</dbReference>
<keyword evidence="5" id="KW-1185">Reference proteome</keyword>
<dbReference type="GO" id="GO:0005654">
    <property type="term" value="C:nucleoplasm"/>
    <property type="evidence" value="ECO:0007669"/>
    <property type="project" value="TreeGrafter"/>
</dbReference>
<dbReference type="AlphaFoldDB" id="A0AAD4R1Y8"/>
<evidence type="ECO:0000313" key="4">
    <source>
        <dbReference type="EMBL" id="KAI1716506.1"/>
    </source>
</evidence>
<feature type="region of interest" description="Disordered" evidence="2">
    <location>
        <begin position="107"/>
        <end position="267"/>
    </location>
</feature>
<dbReference type="InterPro" id="IPR035979">
    <property type="entry name" value="RBD_domain_sf"/>
</dbReference>
<organism evidence="4 5">
    <name type="scientific">Ditylenchus destructor</name>
    <dbReference type="NCBI Taxonomy" id="166010"/>
    <lineage>
        <taxon>Eukaryota</taxon>
        <taxon>Metazoa</taxon>
        <taxon>Ecdysozoa</taxon>
        <taxon>Nematoda</taxon>
        <taxon>Chromadorea</taxon>
        <taxon>Rhabditida</taxon>
        <taxon>Tylenchina</taxon>
        <taxon>Tylenchomorpha</taxon>
        <taxon>Sphaerularioidea</taxon>
        <taxon>Anguinidae</taxon>
        <taxon>Anguininae</taxon>
        <taxon>Ditylenchus</taxon>
    </lineage>
</organism>
<dbReference type="InterPro" id="IPR000504">
    <property type="entry name" value="RRM_dom"/>
</dbReference>
<protein>
    <submittedName>
        <fullName evidence="4">RNA recognition motif domain-containing protein</fullName>
    </submittedName>
</protein>
<reference evidence="4" key="1">
    <citation type="submission" date="2022-01" db="EMBL/GenBank/DDBJ databases">
        <title>Genome Sequence Resource for Two Populations of Ditylenchus destructor, the Migratory Endoparasitic Phytonematode.</title>
        <authorList>
            <person name="Zhang H."/>
            <person name="Lin R."/>
            <person name="Xie B."/>
        </authorList>
    </citation>
    <scope>NUCLEOTIDE SEQUENCE</scope>
    <source>
        <strain evidence="4">BazhouSP</strain>
    </source>
</reference>
<feature type="compositionally biased region" description="Basic residues" evidence="2">
    <location>
        <begin position="195"/>
        <end position="211"/>
    </location>
</feature>
<comment type="caution">
    <text evidence="4">The sequence shown here is derived from an EMBL/GenBank/DDBJ whole genome shotgun (WGS) entry which is preliminary data.</text>
</comment>
<feature type="compositionally biased region" description="Polar residues" evidence="2">
    <location>
        <begin position="303"/>
        <end position="312"/>
    </location>
</feature>
<dbReference type="Proteomes" id="UP001201812">
    <property type="component" value="Unassembled WGS sequence"/>
</dbReference>